<evidence type="ECO:0000313" key="3">
    <source>
        <dbReference type="EMBL" id="KAA6394279.1"/>
    </source>
</evidence>
<keyword evidence="1" id="KW-0175">Coiled coil</keyword>
<feature type="compositionally biased region" description="Acidic residues" evidence="2">
    <location>
        <begin position="70"/>
        <end position="81"/>
    </location>
</feature>
<comment type="caution">
    <text evidence="3">The sequence shown here is derived from an EMBL/GenBank/DDBJ whole genome shotgun (WGS) entry which is preliminary data.</text>
</comment>
<reference evidence="3 4" key="1">
    <citation type="submission" date="2019-03" db="EMBL/GenBank/DDBJ databases">
        <title>Single cell metagenomics reveals metabolic interactions within the superorganism composed of flagellate Streblomastix strix and complex community of Bacteroidetes bacteria on its surface.</title>
        <authorList>
            <person name="Treitli S.C."/>
            <person name="Kolisko M."/>
            <person name="Husnik F."/>
            <person name="Keeling P."/>
            <person name="Hampl V."/>
        </authorList>
    </citation>
    <scope>NUCLEOTIDE SEQUENCE [LARGE SCALE GENOMIC DNA]</scope>
    <source>
        <strain evidence="3">ST1C</strain>
    </source>
</reference>
<evidence type="ECO:0000313" key="4">
    <source>
        <dbReference type="Proteomes" id="UP000324800"/>
    </source>
</evidence>
<protein>
    <submittedName>
        <fullName evidence="3">Uncharacterized protein</fullName>
    </submittedName>
</protein>
<feature type="region of interest" description="Disordered" evidence="2">
    <location>
        <begin position="27"/>
        <end position="89"/>
    </location>
</feature>
<dbReference type="AlphaFoldDB" id="A0A5J4WIT8"/>
<feature type="coiled-coil region" evidence="1">
    <location>
        <begin position="215"/>
        <end position="242"/>
    </location>
</feature>
<sequence length="439" mass="50947">NDEYTDTIEEDTPLYRLLDHLEDISNIPIGKEEEEQEISQFEKQLEKEMQQLEKGFQAKKNKQKLKEEQNNEEEQQEESESESDKQSPFSQNWQDYNYCYVCRRHPSQHRIIAGFRAQNLIRRCGRAWATATDIEVDSEAFGGKIPPRFFIRGLLRLNELVHIFRHICHPFHEAIIQAMYATVSLLYHGMAASDCFRNILALSAPRVIAIQRRQQSVKEKEKEKMKEKLNKINNDEEQEIKMNMNDTDKLSISGLPSLKVISSIKDKPDQEALISTPLLSTNLIQSAVRYVSQYVQLIQPGYPRRALDLKMCGIVLILAAQDAPSFMKDESEDVVKKQEQNNLDIKLDGINLQKKQELLKNNENNNSEQISVFDEGMKLLQQALKEGVLCFGEGHCEMQEIKFWLNGGWKRLPCYERRQYAKDFFNQPAPKPEMDMGAK</sequence>
<evidence type="ECO:0000256" key="1">
    <source>
        <dbReference type="SAM" id="Coils"/>
    </source>
</evidence>
<name>A0A5J4WIT8_9EUKA</name>
<evidence type="ECO:0000256" key="2">
    <source>
        <dbReference type="SAM" id="MobiDB-lite"/>
    </source>
</evidence>
<organism evidence="3 4">
    <name type="scientific">Streblomastix strix</name>
    <dbReference type="NCBI Taxonomy" id="222440"/>
    <lineage>
        <taxon>Eukaryota</taxon>
        <taxon>Metamonada</taxon>
        <taxon>Preaxostyla</taxon>
        <taxon>Oxymonadida</taxon>
        <taxon>Streblomastigidae</taxon>
        <taxon>Streblomastix</taxon>
    </lineage>
</organism>
<feature type="non-terminal residue" evidence="3">
    <location>
        <position position="1"/>
    </location>
</feature>
<dbReference type="EMBL" id="SNRW01001985">
    <property type="protein sequence ID" value="KAA6394279.1"/>
    <property type="molecule type" value="Genomic_DNA"/>
</dbReference>
<dbReference type="Proteomes" id="UP000324800">
    <property type="component" value="Unassembled WGS sequence"/>
</dbReference>
<gene>
    <name evidence="3" type="ORF">EZS28_010190</name>
</gene>
<proteinExistence type="predicted"/>
<accession>A0A5J4WIT8</accession>